<dbReference type="Pfam" id="PF01047">
    <property type="entry name" value="MarR"/>
    <property type="match status" value="1"/>
</dbReference>
<reference evidence="5" key="1">
    <citation type="submission" date="2016-01" db="EMBL/GenBank/DDBJ databases">
        <authorList>
            <person name="Peeters C."/>
        </authorList>
    </citation>
    <scope>NUCLEOTIDE SEQUENCE [LARGE SCALE GENOMIC DNA]</scope>
    <source>
        <strain evidence="5">LMG 29317</strain>
    </source>
</reference>
<dbReference type="SMART" id="SM00347">
    <property type="entry name" value="HTH_MARR"/>
    <property type="match status" value="1"/>
</dbReference>
<dbReference type="PANTHER" id="PTHR42756">
    <property type="entry name" value="TRANSCRIPTIONAL REGULATOR, MARR"/>
    <property type="match status" value="1"/>
</dbReference>
<keyword evidence="3" id="KW-0804">Transcription</keyword>
<protein>
    <submittedName>
        <fullName evidence="5">MarR family transcriptional regulator</fullName>
    </submittedName>
</protein>
<keyword evidence="2" id="KW-0238">DNA-binding</keyword>
<dbReference type="AlphaFoldDB" id="A0A158G4U2"/>
<dbReference type="Proteomes" id="UP000055019">
    <property type="component" value="Unassembled WGS sequence"/>
</dbReference>
<evidence type="ECO:0000256" key="3">
    <source>
        <dbReference type="ARBA" id="ARBA00023163"/>
    </source>
</evidence>
<evidence type="ECO:0000256" key="1">
    <source>
        <dbReference type="ARBA" id="ARBA00023015"/>
    </source>
</evidence>
<dbReference type="PROSITE" id="PS01117">
    <property type="entry name" value="HTH_MARR_1"/>
    <property type="match status" value="1"/>
</dbReference>
<comment type="caution">
    <text evidence="5">The sequence shown here is derived from an EMBL/GenBank/DDBJ whole genome shotgun (WGS) entry which is preliminary data.</text>
</comment>
<name>A0A158G4U2_9BURK</name>
<evidence type="ECO:0000313" key="6">
    <source>
        <dbReference type="Proteomes" id="UP000055019"/>
    </source>
</evidence>
<dbReference type="PANTHER" id="PTHR42756:SF1">
    <property type="entry name" value="TRANSCRIPTIONAL REPRESSOR OF EMRAB OPERON"/>
    <property type="match status" value="1"/>
</dbReference>
<keyword evidence="1" id="KW-0805">Transcription regulation</keyword>
<feature type="domain" description="HTH marR-type" evidence="4">
    <location>
        <begin position="23"/>
        <end position="160"/>
    </location>
</feature>
<dbReference type="Gene3D" id="1.10.10.10">
    <property type="entry name" value="Winged helix-like DNA-binding domain superfamily/Winged helix DNA-binding domain"/>
    <property type="match status" value="1"/>
</dbReference>
<dbReference type="GO" id="GO:0003700">
    <property type="term" value="F:DNA-binding transcription factor activity"/>
    <property type="evidence" value="ECO:0007669"/>
    <property type="project" value="InterPro"/>
</dbReference>
<accession>A0A158G4U2</accession>
<dbReference type="InterPro" id="IPR023187">
    <property type="entry name" value="Tscrpt_reg_MarR-type_CS"/>
</dbReference>
<gene>
    <name evidence="5" type="ORF">AWB74_01178</name>
</gene>
<dbReference type="InterPro" id="IPR036390">
    <property type="entry name" value="WH_DNA-bd_sf"/>
</dbReference>
<dbReference type="PRINTS" id="PR00598">
    <property type="entry name" value="HTHMARR"/>
</dbReference>
<sequence>MRSTTGSARVHASKALTYNRAMETQLDKRFGFLVADVDRLCGNRFDVLAKSSLNLTRAQCRVLAYLSHYGEVNQARLAGLLEVAPISAGRLLDRMEEGGWIERRLNPDDRRERQVRMTAKAEKALDRARRVGDEITSEALAGFSRQESEQLIALLQRVRGNLSRIVDR</sequence>
<keyword evidence="6" id="KW-1185">Reference proteome</keyword>
<dbReference type="GO" id="GO:0003677">
    <property type="term" value="F:DNA binding"/>
    <property type="evidence" value="ECO:0007669"/>
    <property type="project" value="UniProtKB-KW"/>
</dbReference>
<dbReference type="InterPro" id="IPR000835">
    <property type="entry name" value="HTH_MarR-typ"/>
</dbReference>
<organism evidence="5 6">
    <name type="scientific">Caballeronia arvi</name>
    <dbReference type="NCBI Taxonomy" id="1777135"/>
    <lineage>
        <taxon>Bacteria</taxon>
        <taxon>Pseudomonadati</taxon>
        <taxon>Pseudomonadota</taxon>
        <taxon>Betaproteobacteria</taxon>
        <taxon>Burkholderiales</taxon>
        <taxon>Burkholderiaceae</taxon>
        <taxon>Caballeronia</taxon>
    </lineage>
</organism>
<evidence type="ECO:0000259" key="4">
    <source>
        <dbReference type="PROSITE" id="PS50995"/>
    </source>
</evidence>
<proteinExistence type="predicted"/>
<evidence type="ECO:0000313" key="5">
    <source>
        <dbReference type="EMBL" id="SAL27115.1"/>
    </source>
</evidence>
<dbReference type="InterPro" id="IPR036388">
    <property type="entry name" value="WH-like_DNA-bd_sf"/>
</dbReference>
<dbReference type="SUPFAM" id="SSF46785">
    <property type="entry name" value="Winged helix' DNA-binding domain"/>
    <property type="match status" value="1"/>
</dbReference>
<dbReference type="PROSITE" id="PS50995">
    <property type="entry name" value="HTH_MARR_2"/>
    <property type="match status" value="1"/>
</dbReference>
<dbReference type="EMBL" id="FCOM02000003">
    <property type="protein sequence ID" value="SAL27115.1"/>
    <property type="molecule type" value="Genomic_DNA"/>
</dbReference>
<evidence type="ECO:0000256" key="2">
    <source>
        <dbReference type="ARBA" id="ARBA00023125"/>
    </source>
</evidence>